<feature type="transmembrane region" description="Helical" evidence="1">
    <location>
        <begin position="101"/>
        <end position="123"/>
    </location>
</feature>
<feature type="transmembrane region" description="Helical" evidence="1">
    <location>
        <begin position="28"/>
        <end position="47"/>
    </location>
</feature>
<feature type="transmembrane region" description="Helical" evidence="1">
    <location>
        <begin position="232"/>
        <end position="251"/>
    </location>
</feature>
<dbReference type="EMBL" id="CP038436">
    <property type="protein sequence ID" value="QBX55183.1"/>
    <property type="molecule type" value="Genomic_DNA"/>
</dbReference>
<evidence type="ECO:0000313" key="3">
    <source>
        <dbReference type="Proteomes" id="UP000294853"/>
    </source>
</evidence>
<feature type="transmembrane region" description="Helical" evidence="1">
    <location>
        <begin position="59"/>
        <end position="80"/>
    </location>
</feature>
<keyword evidence="1" id="KW-0472">Membrane</keyword>
<feature type="transmembrane region" description="Helical" evidence="1">
    <location>
        <begin position="157"/>
        <end position="177"/>
    </location>
</feature>
<gene>
    <name evidence="2" type="ORF">EXE58_06760</name>
</gene>
<accession>A0A4P7IF46</accession>
<proteinExistence type="predicted"/>
<dbReference type="AlphaFoldDB" id="A0A4P7IF46"/>
<sequence length="257" mass="25814">MGALIDRRLGALVATEARLMLTRSRARAGAALIGLAAVAVALTPVGLFGDPETVGAGGWWLGLQLGCATGCVLGPTTVLVSTGLDFDRGTRRARHLAGTDVASLSVAQTLAAVGVVMLTSILIGAATTLAGLADQAARALLGPPASVVATESAAETVPLLLICAVGATLVAALLVHAAGSGKRAALVIIAAIGSYALPLTMLIDRPPWLALLPAASLWQAISPVAQPVHAPTSWFIGASIGWALLLVPLGVRGIRRA</sequence>
<evidence type="ECO:0000313" key="2">
    <source>
        <dbReference type="EMBL" id="QBX55183.1"/>
    </source>
</evidence>
<organism evidence="2 3">
    <name type="scientific">Nocardioides seonyuensis</name>
    <dbReference type="NCBI Taxonomy" id="2518371"/>
    <lineage>
        <taxon>Bacteria</taxon>
        <taxon>Bacillati</taxon>
        <taxon>Actinomycetota</taxon>
        <taxon>Actinomycetes</taxon>
        <taxon>Propionibacteriales</taxon>
        <taxon>Nocardioidaceae</taxon>
        <taxon>Nocardioides</taxon>
    </lineage>
</organism>
<evidence type="ECO:0000256" key="1">
    <source>
        <dbReference type="SAM" id="Phobius"/>
    </source>
</evidence>
<dbReference type="Proteomes" id="UP000294853">
    <property type="component" value="Chromosome"/>
</dbReference>
<feature type="transmembrane region" description="Helical" evidence="1">
    <location>
        <begin position="184"/>
        <end position="203"/>
    </location>
</feature>
<keyword evidence="1" id="KW-0812">Transmembrane</keyword>
<reference evidence="2 3" key="1">
    <citation type="submission" date="2019-03" db="EMBL/GenBank/DDBJ databases">
        <title>Three New Species of Nocardioides, Nocardioides euryhalodurans sp. nov., Nocardioides seonyuensis sp. nov. and Nocardioides eburneoflavus sp. nov. Iolated from Soil.</title>
        <authorList>
            <person name="Roh S.G."/>
            <person name="Lee C."/>
            <person name="Kim M.-K."/>
            <person name="Kim S.B."/>
        </authorList>
    </citation>
    <scope>NUCLEOTIDE SEQUENCE [LARGE SCALE GENOMIC DNA]</scope>
    <source>
        <strain evidence="2 3">MMS17-SY207-3</strain>
    </source>
</reference>
<keyword evidence="3" id="KW-1185">Reference proteome</keyword>
<keyword evidence="1" id="KW-1133">Transmembrane helix</keyword>
<dbReference type="KEGG" id="nsn:EXE58_06760"/>
<protein>
    <submittedName>
        <fullName evidence="2">Uncharacterized protein</fullName>
    </submittedName>
</protein>
<dbReference type="RefSeq" id="WP_135267151.1">
    <property type="nucleotide sequence ID" value="NZ_CP038436.1"/>
</dbReference>
<name>A0A4P7IF46_9ACTN</name>